<dbReference type="PANTHER" id="PTHR35370:SF1">
    <property type="entry name" value="TYPE VI SECRETION SYSTEM COMPONENT TSSF1"/>
    <property type="match status" value="1"/>
</dbReference>
<dbReference type="PIRSF" id="PIRSF028304">
    <property type="entry name" value="UCP028304"/>
    <property type="match status" value="1"/>
</dbReference>
<dbReference type="PANTHER" id="PTHR35370">
    <property type="entry name" value="CYTOPLASMIC PROTEIN-RELATED-RELATED"/>
    <property type="match status" value="1"/>
</dbReference>
<dbReference type="Pfam" id="PF05947">
    <property type="entry name" value="T6SS_TssF"/>
    <property type="match status" value="1"/>
</dbReference>
<name>A0A7H1JB91_9GAMM</name>
<dbReference type="NCBIfam" id="TIGR03359">
    <property type="entry name" value="VI_chp_6"/>
    <property type="match status" value="1"/>
</dbReference>
<dbReference type="KEGG" id="mard:IBG28_09245"/>
<dbReference type="InterPro" id="IPR010272">
    <property type="entry name" value="T6SS_TssF"/>
</dbReference>
<accession>A0A7H1JB91</accession>
<proteinExistence type="predicted"/>
<sequence length="614" mass="69826">MSQNYPFFQQEMRYLRQSVESFSHTYPDVAAELKLSAGRSDDPHVEQLLQSFAFMTGRLRADLEQQRDQIPNQLLHSLYPNLVRSLPCMVVLQANVEADGANFINGYCFDKGRQFIGTASRIGNSGQKEKVECRFENCYHTQLWPLDVIKTEILPKNLFSGLDELNISPGRDLQSVISLTVSNIGTESIQDYPIEHLRFYIADIEQRAKIFKLLNDDLIGVAVRVGDKVTRLDSDTCPLSKVLKWQGFDDDQNVLPDDAGSQRAYRLLQEYFAFVEKFYFLDIAELHHSGVLRHAQNSFEILFLLEQSANAIYLHKRCFRLNCFPAINLYEKTFKPIQLQHNQHEYRLLADERHYLQGEVHSITEVKSISFNGRSQVLSSWLGPNGKGNVNQYYVTRLSGLLTPGERGCDTFLSIYDPDFSPSQPVDQTLIVQGLCNNRRLPEALREGQNLQLVGSGPMLNASILGIPTKFKGASLVGKNNIKLLSQLSLNLDALGSGNERLALLKQILRLYCDPLSPSHNRQLEGLVSMSSQMVTRRIGGDMWRGHCRGNQISLEINEDYFSDANPLLLGSVLSYFFGLYTTLNHFVQLQLISDQREGVWHQWQPRIGEKVIL</sequence>
<dbReference type="OrthoDB" id="9763676at2"/>
<protein>
    <submittedName>
        <fullName evidence="1">Type VI secretion system baseplate subunit TssF</fullName>
    </submittedName>
</protein>
<dbReference type="RefSeq" id="WP_111607599.1">
    <property type="nucleotide sequence ID" value="NZ_CP061081.1"/>
</dbReference>
<dbReference type="Proteomes" id="UP000516370">
    <property type="component" value="Chromosome"/>
</dbReference>
<keyword evidence="2" id="KW-1185">Reference proteome</keyword>
<evidence type="ECO:0000313" key="1">
    <source>
        <dbReference type="EMBL" id="QNT07757.1"/>
    </source>
</evidence>
<dbReference type="AlphaFoldDB" id="A0A7H1JB91"/>
<organism evidence="1 2">
    <name type="scientific">Marinomonas arctica</name>
    <dbReference type="NCBI Taxonomy" id="383750"/>
    <lineage>
        <taxon>Bacteria</taxon>
        <taxon>Pseudomonadati</taxon>
        <taxon>Pseudomonadota</taxon>
        <taxon>Gammaproteobacteria</taxon>
        <taxon>Oceanospirillales</taxon>
        <taxon>Oceanospirillaceae</taxon>
        <taxon>Marinomonas</taxon>
    </lineage>
</organism>
<evidence type="ECO:0000313" key="2">
    <source>
        <dbReference type="Proteomes" id="UP000516370"/>
    </source>
</evidence>
<gene>
    <name evidence="1" type="primary">tssF</name>
    <name evidence="1" type="ORF">IBG28_09245</name>
</gene>
<reference evidence="1 2" key="1">
    <citation type="submission" date="2020-09" db="EMBL/GenBank/DDBJ databases">
        <title>Complete genome sequence of an Arctic sea ice bacterium Marinomonas arctica BSI20414.</title>
        <authorList>
            <person name="Liao L."/>
            <person name="Chen B."/>
        </authorList>
    </citation>
    <scope>NUCLEOTIDE SEQUENCE [LARGE SCALE GENOMIC DNA]</scope>
    <source>
        <strain evidence="1 2">BSI20414</strain>
    </source>
</reference>
<dbReference type="EMBL" id="CP061081">
    <property type="protein sequence ID" value="QNT07757.1"/>
    <property type="molecule type" value="Genomic_DNA"/>
</dbReference>